<comment type="caution">
    <text evidence="7">The sequence shown here is derived from an EMBL/GenBank/DDBJ whole genome shotgun (WGS) entry which is preliminary data.</text>
</comment>
<name>A0ABV7CAM9_9VIBR</name>
<dbReference type="PANTHER" id="PTHR34874:SF3">
    <property type="entry name" value="SULFURTRANSFERASE TUSD"/>
    <property type="match status" value="1"/>
</dbReference>
<dbReference type="NCBIfam" id="TIGR03012">
    <property type="entry name" value="sulf_tusD_dsrE"/>
    <property type="match status" value="1"/>
</dbReference>
<keyword evidence="5" id="KW-0963">Cytoplasm</keyword>
<comment type="subcellular location">
    <subcellularLocation>
        <location evidence="2">Cytoplasm</location>
    </subcellularLocation>
</comment>
<dbReference type="NCBIfam" id="NF001237">
    <property type="entry name" value="PRK00207.1"/>
    <property type="match status" value="1"/>
</dbReference>
<reference evidence="8" key="1">
    <citation type="journal article" date="2019" name="Int. J. Syst. Evol. Microbiol.">
        <title>The Global Catalogue of Microorganisms (GCM) 10K type strain sequencing project: providing services to taxonomists for standard genome sequencing and annotation.</title>
        <authorList>
            <consortium name="The Broad Institute Genomics Platform"/>
            <consortium name="The Broad Institute Genome Sequencing Center for Infectious Disease"/>
            <person name="Wu L."/>
            <person name="Ma J."/>
        </authorList>
    </citation>
    <scope>NUCLEOTIDE SEQUENCE [LARGE SCALE GENOMIC DNA]</scope>
    <source>
        <strain evidence="8">KCTC 62784</strain>
    </source>
</reference>
<dbReference type="RefSeq" id="WP_241967720.1">
    <property type="nucleotide sequence ID" value="NZ_AP024911.1"/>
</dbReference>
<dbReference type="Gene3D" id="3.40.1260.10">
    <property type="entry name" value="DsrEFH-like"/>
    <property type="match status" value="1"/>
</dbReference>
<sequence length="134" mass="14068">MSSGSVLSYALVVNGGAYGSQASRSALLFAKAVIKKGHTLSRVFFYQDGVLNGSALTVPASDEVNVVEAWQALAKEHDIALETCVAAALRRGIISTEEARLHQLSGDNLASGFVQSGLGALAEAMLTQDRVVQF</sequence>
<evidence type="ECO:0000256" key="5">
    <source>
        <dbReference type="ARBA" id="ARBA00022490"/>
    </source>
</evidence>
<protein>
    <recommendedName>
        <fullName evidence="4">Sulfurtransferase TusD homolog</fullName>
    </recommendedName>
</protein>
<keyword evidence="8" id="KW-1185">Reference proteome</keyword>
<dbReference type="Pfam" id="PF02635">
    <property type="entry name" value="DsrE"/>
    <property type="match status" value="1"/>
</dbReference>
<dbReference type="SUPFAM" id="SSF75169">
    <property type="entry name" value="DsrEFH-like"/>
    <property type="match status" value="1"/>
</dbReference>
<keyword evidence="6 7" id="KW-0808">Transferase</keyword>
<dbReference type="EMBL" id="JBHRSE010000104">
    <property type="protein sequence ID" value="MFC3025120.1"/>
    <property type="molecule type" value="Genomic_DNA"/>
</dbReference>
<evidence type="ECO:0000256" key="3">
    <source>
        <dbReference type="ARBA" id="ARBA00007067"/>
    </source>
</evidence>
<evidence type="ECO:0000313" key="7">
    <source>
        <dbReference type="EMBL" id="MFC3025120.1"/>
    </source>
</evidence>
<comment type="similarity">
    <text evidence="3">Belongs to the DsrE/TusD family.</text>
</comment>
<evidence type="ECO:0000256" key="6">
    <source>
        <dbReference type="ARBA" id="ARBA00022679"/>
    </source>
</evidence>
<proteinExistence type="inferred from homology"/>
<dbReference type="Proteomes" id="UP001595384">
    <property type="component" value="Unassembled WGS sequence"/>
</dbReference>
<dbReference type="InterPro" id="IPR027396">
    <property type="entry name" value="DsrEFH-like"/>
</dbReference>
<dbReference type="GO" id="GO:0016740">
    <property type="term" value="F:transferase activity"/>
    <property type="evidence" value="ECO:0007669"/>
    <property type="project" value="UniProtKB-KW"/>
</dbReference>
<dbReference type="InterPro" id="IPR017463">
    <property type="entry name" value="Sulphur_relay_TusD/DsrE"/>
</dbReference>
<dbReference type="PANTHER" id="PTHR34874">
    <property type="entry name" value="PROTEIN YCHN"/>
    <property type="match status" value="1"/>
</dbReference>
<organism evidence="7 8">
    <name type="scientific">Vibrio zhugei</name>
    <dbReference type="NCBI Taxonomy" id="2479546"/>
    <lineage>
        <taxon>Bacteria</taxon>
        <taxon>Pseudomonadati</taxon>
        <taxon>Pseudomonadota</taxon>
        <taxon>Gammaproteobacteria</taxon>
        <taxon>Vibrionales</taxon>
        <taxon>Vibrionaceae</taxon>
        <taxon>Vibrio</taxon>
    </lineage>
</organism>
<comment type="function">
    <text evidence="1">Could be part of a sulfur-relay system.</text>
</comment>
<evidence type="ECO:0000256" key="4">
    <source>
        <dbReference type="ARBA" id="ARBA00020425"/>
    </source>
</evidence>
<evidence type="ECO:0000256" key="2">
    <source>
        <dbReference type="ARBA" id="ARBA00004496"/>
    </source>
</evidence>
<evidence type="ECO:0000313" key="8">
    <source>
        <dbReference type="Proteomes" id="UP001595384"/>
    </source>
</evidence>
<gene>
    <name evidence="7" type="primary">tusD</name>
    <name evidence="7" type="ORF">ACFODT_15040</name>
</gene>
<accession>A0ABV7CAM9</accession>
<evidence type="ECO:0000256" key="1">
    <source>
        <dbReference type="ARBA" id="ARBA00002850"/>
    </source>
</evidence>
<dbReference type="InterPro" id="IPR003787">
    <property type="entry name" value="Sulphur_relay_DsrE/F-like"/>
</dbReference>